<dbReference type="GO" id="GO:0016717">
    <property type="term" value="F:oxidoreductase activity, acting on paired donors, with oxidation of a pair of donors resulting in the reduction of molecular oxygen to two molecules of water"/>
    <property type="evidence" value="ECO:0007669"/>
    <property type="project" value="TreeGrafter"/>
</dbReference>
<organism evidence="2 3">
    <name type="scientific">Actinomadura barringtoniae</name>
    <dbReference type="NCBI Taxonomy" id="1427535"/>
    <lineage>
        <taxon>Bacteria</taxon>
        <taxon>Bacillati</taxon>
        <taxon>Actinomycetota</taxon>
        <taxon>Actinomycetes</taxon>
        <taxon>Streptosporangiales</taxon>
        <taxon>Thermomonosporaceae</taxon>
        <taxon>Actinomadura</taxon>
    </lineage>
</organism>
<dbReference type="AlphaFoldDB" id="A0A939PN43"/>
<dbReference type="PANTHER" id="PTHR19353">
    <property type="entry name" value="FATTY ACID DESATURASE 2"/>
    <property type="match status" value="1"/>
</dbReference>
<dbReference type="GO" id="GO:0008610">
    <property type="term" value="P:lipid biosynthetic process"/>
    <property type="evidence" value="ECO:0007669"/>
    <property type="project" value="UniProtKB-ARBA"/>
</dbReference>
<dbReference type="GO" id="GO:0016020">
    <property type="term" value="C:membrane"/>
    <property type="evidence" value="ECO:0007669"/>
    <property type="project" value="TreeGrafter"/>
</dbReference>
<feature type="domain" description="Fatty acid desaturase" evidence="1">
    <location>
        <begin position="71"/>
        <end position="337"/>
    </location>
</feature>
<gene>
    <name evidence="2" type="ORF">J4573_50500</name>
</gene>
<dbReference type="Pfam" id="PF00487">
    <property type="entry name" value="FA_desaturase"/>
    <property type="match status" value="1"/>
</dbReference>
<accession>A0A939PN43</accession>
<name>A0A939PN43_9ACTN</name>
<dbReference type="Proteomes" id="UP000669179">
    <property type="component" value="Unassembled WGS sequence"/>
</dbReference>
<evidence type="ECO:0000313" key="2">
    <source>
        <dbReference type="EMBL" id="MBO2455387.1"/>
    </source>
</evidence>
<evidence type="ECO:0000259" key="1">
    <source>
        <dbReference type="Pfam" id="PF00487"/>
    </source>
</evidence>
<reference evidence="2" key="1">
    <citation type="submission" date="2021-03" db="EMBL/GenBank/DDBJ databases">
        <authorList>
            <person name="Kanchanasin P."/>
            <person name="Saeng-In P."/>
            <person name="Phongsopitanun W."/>
            <person name="Yuki M."/>
            <person name="Kudo T."/>
            <person name="Ohkuma M."/>
            <person name="Tanasupawat S."/>
        </authorList>
    </citation>
    <scope>NUCLEOTIDE SEQUENCE</scope>
    <source>
        <strain evidence="2">GKU 128</strain>
    </source>
</reference>
<dbReference type="RefSeq" id="WP_208263613.1">
    <property type="nucleotide sequence ID" value="NZ_JAGEOJ010000036.1"/>
</dbReference>
<dbReference type="InterPro" id="IPR005804">
    <property type="entry name" value="FA_desaturase_dom"/>
</dbReference>
<protein>
    <submittedName>
        <fullName evidence="2">Acyl-CoA desaturase</fullName>
    </submittedName>
</protein>
<comment type="caution">
    <text evidence="2">The sequence shown here is derived from an EMBL/GenBank/DDBJ whole genome shotgun (WGS) entry which is preliminary data.</text>
</comment>
<proteinExistence type="predicted"/>
<dbReference type="EMBL" id="JAGEOJ010000036">
    <property type="protein sequence ID" value="MBO2455387.1"/>
    <property type="molecule type" value="Genomic_DNA"/>
</dbReference>
<dbReference type="CDD" id="cd03506">
    <property type="entry name" value="Delta6-FADS-like"/>
    <property type="match status" value="1"/>
</dbReference>
<evidence type="ECO:0000313" key="3">
    <source>
        <dbReference type="Proteomes" id="UP000669179"/>
    </source>
</evidence>
<keyword evidence="3" id="KW-1185">Reference proteome</keyword>
<sequence length="357" mass="40304">MRQTSQLTDADHDALAADLDALRDRFRAELGERDAAYIHRIIKLQRGLELGGRAILQASAMAGGRRGSRPLWAAGTVTLSLAKILENMEIGHNVMHGQWDWMQDPKIHSTTWEWDAVAPAELWKHLHNVVHHTNTNVLGKDDDLGFGLLRITPEQPWHPVCVAQPIYALLLMMFFEYGVAVSDLEIDQILAGEHDKELTRAKLRVIGRKIRRQWTKDYLAFPALSGRGFGSTLLADFIANTARNLWATTIIYCGHFPEDVQVFPEDRLENESRGEWYVRQLTGSANISGGAFLHLLTGNLSHQVEHHLFPDLPSNRYAEIAPHVRALCVKYDLPYNTGSLARQVGSTWKKIFRLALP</sequence>
<dbReference type="PANTHER" id="PTHR19353:SF19">
    <property type="entry name" value="DELTA(5) FATTY ACID DESATURASE C-RELATED"/>
    <property type="match status" value="1"/>
</dbReference>
<dbReference type="InterPro" id="IPR012171">
    <property type="entry name" value="Fatty_acid_desaturase"/>
</dbReference>